<dbReference type="KEGG" id="vde:111252506"/>
<organism evidence="4 5">
    <name type="scientific">Varroa destructor</name>
    <name type="common">Honeybee mite</name>
    <dbReference type="NCBI Taxonomy" id="109461"/>
    <lineage>
        <taxon>Eukaryota</taxon>
        <taxon>Metazoa</taxon>
        <taxon>Ecdysozoa</taxon>
        <taxon>Arthropoda</taxon>
        <taxon>Chelicerata</taxon>
        <taxon>Arachnida</taxon>
        <taxon>Acari</taxon>
        <taxon>Parasitiformes</taxon>
        <taxon>Mesostigmata</taxon>
        <taxon>Gamasina</taxon>
        <taxon>Dermanyssoidea</taxon>
        <taxon>Varroidae</taxon>
        <taxon>Varroa</taxon>
    </lineage>
</organism>
<comment type="similarity">
    <text evidence="1">Belongs to the RMI1 family.</text>
</comment>
<feature type="domain" description="RecQ mediated genome instability protein 1 OB-fold" evidence="3">
    <location>
        <begin position="81"/>
        <end position="197"/>
    </location>
</feature>
<protein>
    <recommendedName>
        <fullName evidence="2">RecQ-mediated genome instability protein 1</fullName>
    </recommendedName>
</protein>
<dbReference type="InParanoid" id="A0A7M7KG46"/>
<dbReference type="InterPro" id="IPR013894">
    <property type="entry name" value="RMI1_OB"/>
</dbReference>
<dbReference type="AlphaFoldDB" id="A0A7M7KG46"/>
<keyword evidence="5" id="KW-1185">Reference proteome</keyword>
<dbReference type="RefSeq" id="XP_022666281.1">
    <property type="nucleotide sequence ID" value="XM_022810546.1"/>
</dbReference>
<evidence type="ECO:0000256" key="2">
    <source>
        <dbReference type="ARBA" id="ARBA00018987"/>
    </source>
</evidence>
<accession>A0A7M7KG46</accession>
<dbReference type="GeneID" id="111252506"/>
<dbReference type="GO" id="GO:0031422">
    <property type="term" value="C:RecQ family helicase-topoisomerase III complex"/>
    <property type="evidence" value="ECO:0007669"/>
    <property type="project" value="TreeGrafter"/>
</dbReference>
<dbReference type="GO" id="GO:0016604">
    <property type="term" value="C:nuclear body"/>
    <property type="evidence" value="ECO:0007669"/>
    <property type="project" value="TreeGrafter"/>
</dbReference>
<proteinExistence type="inferred from homology"/>
<dbReference type="RefSeq" id="XP_022666280.1">
    <property type="nucleotide sequence ID" value="XM_022810545.1"/>
</dbReference>
<dbReference type="Gene3D" id="2.40.50.770">
    <property type="entry name" value="RecQ-mediated genome instability protein Rmi1, C-terminal domain"/>
    <property type="match status" value="1"/>
</dbReference>
<name>A0A7M7KG46_VARDE</name>
<evidence type="ECO:0000259" key="3">
    <source>
        <dbReference type="Pfam" id="PF08585"/>
    </source>
</evidence>
<dbReference type="PANTHER" id="PTHR14790:SF15">
    <property type="entry name" value="RECQ-MEDIATED GENOME INSTABILITY PROTEIN 1"/>
    <property type="match status" value="1"/>
</dbReference>
<dbReference type="EnsemblMetazoa" id="XM_022810546">
    <property type="protein sequence ID" value="XP_022666281"/>
    <property type="gene ID" value="LOC111252506"/>
</dbReference>
<dbReference type="EnsemblMetazoa" id="XM_022810545">
    <property type="protein sequence ID" value="XP_022666280"/>
    <property type="gene ID" value="LOC111252506"/>
</dbReference>
<dbReference type="Proteomes" id="UP000594260">
    <property type="component" value="Unplaced"/>
</dbReference>
<dbReference type="GO" id="GO:0000712">
    <property type="term" value="P:resolution of meiotic recombination intermediates"/>
    <property type="evidence" value="ECO:0007669"/>
    <property type="project" value="TreeGrafter"/>
</dbReference>
<dbReference type="GO" id="GO:0000724">
    <property type="term" value="P:double-strand break repair via homologous recombination"/>
    <property type="evidence" value="ECO:0007669"/>
    <property type="project" value="TreeGrafter"/>
</dbReference>
<evidence type="ECO:0000313" key="5">
    <source>
        <dbReference type="Proteomes" id="UP000594260"/>
    </source>
</evidence>
<evidence type="ECO:0000313" key="4">
    <source>
        <dbReference type="EnsemblMetazoa" id="XP_022666280"/>
    </source>
</evidence>
<evidence type="ECO:0000256" key="1">
    <source>
        <dbReference type="ARBA" id="ARBA00006395"/>
    </source>
</evidence>
<dbReference type="OrthoDB" id="341511at2759"/>
<dbReference type="Pfam" id="PF08585">
    <property type="entry name" value="RMI1_N_C"/>
    <property type="match status" value="1"/>
</dbReference>
<reference evidence="4" key="1">
    <citation type="submission" date="2021-01" db="UniProtKB">
        <authorList>
            <consortium name="EnsemblMetazoa"/>
        </authorList>
    </citation>
    <scope>IDENTIFICATION</scope>
</reference>
<sequence>MYIGMCINGYFTDTIVRETKDELSSQLRARYCSVPREWLKGFVAQHPLSTGDECYQTLLNTDLSRVGLFSLPNNIFPIKARGVLQNCLLVQVVSVLDVGASAYSQLCHLEGTLNINNEVSADETGNVERETIRRGRRCLLLKLSDGRCTIRAIEFEPVDCLAEDIPRGSKLLLRGPLEIRRSIIFLRAGAVEFLGGSSLENSALDGQGSQHQNFDADQLLIRTRELKEALEDQRVKQNGANSLEKEETS</sequence>
<dbReference type="PANTHER" id="PTHR14790">
    <property type="entry name" value="RECQ-MEDIATED GENOME INSTABILITY PROTEIN 1 RMI1"/>
    <property type="match status" value="1"/>
</dbReference>
<dbReference type="InterPro" id="IPR042470">
    <property type="entry name" value="RMI1_N_C_sf"/>
</dbReference>
<dbReference type="SMART" id="SM01161">
    <property type="entry name" value="DUF1767"/>
    <property type="match status" value="1"/>
</dbReference>